<protein>
    <recommendedName>
        <fullName evidence="3">DUF4276 family protein</fullName>
    </recommendedName>
</protein>
<dbReference type="Proteomes" id="UP000092093">
    <property type="component" value="Unassembled WGS sequence"/>
</dbReference>
<name>A0A1B7X711_APHFL</name>
<organism evidence="1 2">
    <name type="scientific">Aphanizomenon flos-aquae WA102</name>
    <dbReference type="NCBI Taxonomy" id="1710896"/>
    <lineage>
        <taxon>Bacteria</taxon>
        <taxon>Bacillati</taxon>
        <taxon>Cyanobacteriota</taxon>
        <taxon>Cyanophyceae</taxon>
        <taxon>Nostocales</taxon>
        <taxon>Aphanizomenonaceae</taxon>
        <taxon>Aphanizomenon</taxon>
    </lineage>
</organism>
<proteinExistence type="predicted"/>
<accession>A0A1B7X711</accession>
<dbReference type="PATRIC" id="fig|1710896.3.peg.743"/>
<dbReference type="EMBL" id="LJOW01000008">
    <property type="protein sequence ID" value="OBQ45161.1"/>
    <property type="molecule type" value="Genomic_DNA"/>
</dbReference>
<sequence length="248" mass="28360">MPSVRLWVPESDHDSKAVGCIANKIVALYGGNITIQLATKQGFNTAIHPKIQDGLKKAVDTYLKNDDLVIFLLDSDGTQSQNQRRREKNSLVNRIEEVVKLFEGEGRVKYFPMIQELEAWLLVDYLGICCFFTKNADHRNHPEWIKFANSKQRGQTDLIAEAESGGRGVKECLVKLSREILIKHNPNLQDKPKNLKEREYEESQSSNIAAYIEINNQTLRKNNSLVEFAKCLQKLVDENKQVFLDDIN</sequence>
<evidence type="ECO:0008006" key="3">
    <source>
        <dbReference type="Google" id="ProtNLM"/>
    </source>
</evidence>
<dbReference type="AlphaFoldDB" id="A0A1B7X711"/>
<gene>
    <name evidence="1" type="ORF">AN484_03415</name>
</gene>
<reference evidence="1 2" key="1">
    <citation type="submission" date="2015-09" db="EMBL/GenBank/DDBJ databases">
        <title>Aphanizomenon flos-aquae WA102.</title>
        <authorList>
            <person name="Driscoll C."/>
        </authorList>
    </citation>
    <scope>NUCLEOTIDE SEQUENCE [LARGE SCALE GENOMIC DNA]</scope>
    <source>
        <strain evidence="1">WA102</strain>
    </source>
</reference>
<comment type="caution">
    <text evidence="1">The sequence shown here is derived from an EMBL/GenBank/DDBJ whole genome shotgun (WGS) entry which is preliminary data.</text>
</comment>
<evidence type="ECO:0000313" key="1">
    <source>
        <dbReference type="EMBL" id="OBQ45161.1"/>
    </source>
</evidence>
<evidence type="ECO:0000313" key="2">
    <source>
        <dbReference type="Proteomes" id="UP000092093"/>
    </source>
</evidence>